<keyword evidence="2" id="KW-0184">Conjugation</keyword>
<organism evidence="6 7">
    <name type="scientific">Bacillus paranthracis</name>
    <dbReference type="NCBI Taxonomy" id="2026186"/>
    <lineage>
        <taxon>Bacteria</taxon>
        <taxon>Bacillati</taxon>
        <taxon>Bacillota</taxon>
        <taxon>Bacilli</taxon>
        <taxon>Bacillales</taxon>
        <taxon>Bacillaceae</taxon>
        <taxon>Bacillus</taxon>
        <taxon>Bacillus cereus group</taxon>
    </lineage>
</organism>
<keyword evidence="3" id="KW-0175">Coiled coil</keyword>
<dbReference type="Gene3D" id="3.30.930.30">
    <property type="match status" value="1"/>
</dbReference>
<dbReference type="EMBL" id="VXCE01000042">
    <property type="protein sequence ID" value="KAA8473236.1"/>
    <property type="molecule type" value="Genomic_DNA"/>
</dbReference>
<dbReference type="Proteomes" id="UP000325411">
    <property type="component" value="Unassembled WGS sequence"/>
</dbReference>
<comment type="similarity">
    <text evidence="1">Belongs to the MobA/MobL family.</text>
</comment>
<feature type="coiled-coil region" evidence="3">
    <location>
        <begin position="250"/>
        <end position="277"/>
    </location>
</feature>
<gene>
    <name evidence="6" type="ORF">FYW06_27705</name>
</gene>
<feature type="compositionally biased region" description="Basic and acidic residues" evidence="4">
    <location>
        <begin position="671"/>
        <end position="690"/>
    </location>
</feature>
<comment type="caution">
    <text evidence="6">The sequence shown here is derived from an EMBL/GenBank/DDBJ whole genome shotgun (WGS) entry which is preliminary data.</text>
</comment>
<dbReference type="AlphaFoldDB" id="A0A5M9GFS6"/>
<feature type="compositionally biased region" description="Basic and acidic residues" evidence="4">
    <location>
        <begin position="617"/>
        <end position="626"/>
    </location>
</feature>
<dbReference type="RefSeq" id="WP_153623521.1">
    <property type="nucleotide sequence ID" value="NZ_CP064082.1"/>
</dbReference>
<evidence type="ECO:0000259" key="5">
    <source>
        <dbReference type="Pfam" id="PF03389"/>
    </source>
</evidence>
<dbReference type="NCBIfam" id="NF041496">
    <property type="entry name" value="MobQ"/>
    <property type="match status" value="1"/>
</dbReference>
<evidence type="ECO:0000256" key="1">
    <source>
        <dbReference type="ARBA" id="ARBA00010873"/>
    </source>
</evidence>
<sequence>MANISSLHFSVNIISRKDGRSTVACAAYRSDEKLYDERNEKYHKFKKHDIQPESFILAPSNAKEWVYDREKLWNEVEKIERNWNSQLSREVLIAIPNDLNHEQQRELVSEFVRNNFVEEGMIADVNIHRDKDHNPHAHIMLTMRPIDEEGNWMPKRRCIGEDQNGKKIYGDNPWDHKENVGIWRNLYQDLVNETYERLNIDRRFDLRSYEKQGRDELPTSHMGHVFAGMEKRAQREATEKGNEYIPVTKVAQVNKEIKELNQEIELCKKELSVLENKQNVVSMEKKKEEFSQDTRKVLEKSGLWEQLSPSEKVSVMYVRKRMKVENVTLTDALECKESIDRWKKAIEKNETNLKTQIENLKTSKELYSEFTKAEPGTINHERCQMQLARLGFSTTNYPNEYKEKVKELQTENNSLKSQKERFNEGITTVNQAVKILERVSIQEAKIIYKDHDKLDRFSPLELSNLVREFKQNGNVVPLESAKQFLSDLDKQTIKTQPTILEKYEKLNRDNYFVVNWKRKLDQRTEAVEKLRITDPVSYAKEMKEITTEQKALVERIRSIKVEKQILEKSMISEVKKQYPNEKFMENIDFKTAKAILNLNQKENRVVSIQEVMERFERNKQNDERKQPIPTVNDNKEYKEARPTFKQPGTEELVNEVAKGIKSIFDNSGIGEKSEMNKLMDEQKRKAEAEKRKNRGMSR</sequence>
<evidence type="ECO:0000313" key="6">
    <source>
        <dbReference type="EMBL" id="KAA8473236.1"/>
    </source>
</evidence>
<protein>
    <recommendedName>
        <fullName evidence="5">MobA/MobL protein domain-containing protein</fullName>
    </recommendedName>
</protein>
<evidence type="ECO:0000256" key="4">
    <source>
        <dbReference type="SAM" id="MobiDB-lite"/>
    </source>
</evidence>
<reference evidence="6 7" key="1">
    <citation type="submission" date="2019-09" db="EMBL/GenBank/DDBJ databases">
        <authorList>
            <person name="Geng P."/>
            <person name="Wan X."/>
            <person name="Zhou G."/>
            <person name="Yuan Z."/>
            <person name="Hu X."/>
        </authorList>
    </citation>
    <scope>NUCLEOTIDE SEQUENCE [LARGE SCALE GENOMIC DNA]</scope>
    <source>
        <strain evidence="6 7">EFR-4</strain>
    </source>
</reference>
<feature type="region of interest" description="Disordered" evidence="4">
    <location>
        <begin position="666"/>
        <end position="698"/>
    </location>
</feature>
<dbReference type="InterPro" id="IPR005053">
    <property type="entry name" value="MobA_MobL"/>
</dbReference>
<accession>A0A5M9GFS6</accession>
<evidence type="ECO:0000313" key="7">
    <source>
        <dbReference type="Proteomes" id="UP000325411"/>
    </source>
</evidence>
<feature type="domain" description="MobA/MobL protein" evidence="5">
    <location>
        <begin position="20"/>
        <end position="232"/>
    </location>
</feature>
<evidence type="ECO:0000256" key="3">
    <source>
        <dbReference type="SAM" id="Coils"/>
    </source>
</evidence>
<feature type="region of interest" description="Disordered" evidence="4">
    <location>
        <begin position="617"/>
        <end position="641"/>
    </location>
</feature>
<dbReference type="Pfam" id="PF03389">
    <property type="entry name" value="MobA_MobL"/>
    <property type="match status" value="1"/>
</dbReference>
<evidence type="ECO:0000256" key="2">
    <source>
        <dbReference type="ARBA" id="ARBA00022971"/>
    </source>
</evidence>
<proteinExistence type="inferred from homology"/>
<name>A0A5M9GFS6_9BACI</name>
<feature type="coiled-coil region" evidence="3">
    <location>
        <begin position="398"/>
        <end position="425"/>
    </location>
</feature>